<dbReference type="GO" id="GO:0046685">
    <property type="term" value="P:response to arsenic-containing substance"/>
    <property type="evidence" value="ECO:0007669"/>
    <property type="project" value="InterPro"/>
</dbReference>
<dbReference type="GO" id="GO:0003677">
    <property type="term" value="F:DNA binding"/>
    <property type="evidence" value="ECO:0007669"/>
    <property type="project" value="InterPro"/>
</dbReference>
<dbReference type="AlphaFoldDB" id="A0A7G9W9D6"/>
<reference evidence="1 2" key="1">
    <citation type="submission" date="2020-07" db="EMBL/GenBank/DDBJ databases">
        <title>Alkalicella. sp. LB2 genome.</title>
        <authorList>
            <person name="Postec A."/>
            <person name="Quemeneur M."/>
        </authorList>
    </citation>
    <scope>NUCLEOTIDE SEQUENCE [LARGE SCALE GENOMIC DNA]</scope>
    <source>
        <strain evidence="1 2">LB2</strain>
    </source>
</reference>
<keyword evidence="2" id="KW-1185">Reference proteome</keyword>
<dbReference type="Proteomes" id="UP000516160">
    <property type="component" value="Chromosome"/>
</dbReference>
<dbReference type="Pfam" id="PF06953">
    <property type="entry name" value="ArsD"/>
    <property type="match status" value="1"/>
</dbReference>
<protein>
    <submittedName>
        <fullName evidence="1">Arsenite efflux transporter metallochaperone ArsD</fullName>
    </submittedName>
</protein>
<dbReference type="KEGG" id="acae:HYG86_11250"/>
<dbReference type="Gene3D" id="3.40.30.10">
    <property type="entry name" value="Glutaredoxin"/>
    <property type="match status" value="1"/>
</dbReference>
<name>A0A7G9W9D6_ALKCA</name>
<evidence type="ECO:0000313" key="1">
    <source>
        <dbReference type="EMBL" id="QNO15298.1"/>
    </source>
</evidence>
<gene>
    <name evidence="1" type="primary">arsD</name>
    <name evidence="1" type="ORF">HYG86_11250</name>
</gene>
<dbReference type="GO" id="GO:0045892">
    <property type="term" value="P:negative regulation of DNA-templated transcription"/>
    <property type="evidence" value="ECO:0007669"/>
    <property type="project" value="InterPro"/>
</dbReference>
<dbReference type="EMBL" id="CP058559">
    <property type="protein sequence ID" value="QNO15298.1"/>
    <property type="molecule type" value="Genomic_DNA"/>
</dbReference>
<dbReference type="InterPro" id="IPR010712">
    <property type="entry name" value="Arsenical-R_ArsD"/>
</dbReference>
<proteinExistence type="predicted"/>
<organism evidence="1 2">
    <name type="scientific">Alkalicella caledoniensis</name>
    <dbReference type="NCBI Taxonomy" id="2731377"/>
    <lineage>
        <taxon>Bacteria</taxon>
        <taxon>Bacillati</taxon>
        <taxon>Bacillota</taxon>
        <taxon>Clostridia</taxon>
        <taxon>Eubacteriales</taxon>
        <taxon>Proteinivoracaceae</taxon>
        <taxon>Alkalicella</taxon>
    </lineage>
</organism>
<evidence type="ECO:0000313" key="2">
    <source>
        <dbReference type="Proteomes" id="UP000516160"/>
    </source>
</evidence>
<dbReference type="NCBIfam" id="NF033727">
    <property type="entry name" value="chaperon_ArsD"/>
    <property type="match status" value="1"/>
</dbReference>
<accession>A0A7G9W9D6</accession>
<sequence>MKIEFFDPPMCCSTGICGPSVDEKLVKLGEDIAKLKQKGIEVERYMISQQPMKFRENEEVYKLVRENGKVVLPVTAINGKVFKSKEYPTLEEMLTQLGVE</sequence>
<dbReference type="RefSeq" id="WP_213165662.1">
    <property type="nucleotide sequence ID" value="NZ_CP058559.1"/>
</dbReference>